<name>A0A6I6JTB7_9BACT</name>
<keyword evidence="1" id="KW-0732">Signal</keyword>
<feature type="chain" id="PRO_5026225623" evidence="1">
    <location>
        <begin position="19"/>
        <end position="408"/>
    </location>
</feature>
<organism evidence="2 3">
    <name type="scientific">Maribellus comscasis</name>
    <dbReference type="NCBI Taxonomy" id="2681766"/>
    <lineage>
        <taxon>Bacteria</taxon>
        <taxon>Pseudomonadati</taxon>
        <taxon>Bacteroidota</taxon>
        <taxon>Bacteroidia</taxon>
        <taxon>Marinilabiliales</taxon>
        <taxon>Prolixibacteraceae</taxon>
        <taxon>Maribellus</taxon>
    </lineage>
</organism>
<dbReference type="RefSeq" id="WP_158869423.1">
    <property type="nucleotide sequence ID" value="NZ_CP046401.1"/>
</dbReference>
<gene>
    <name evidence="2" type="ORF">GM418_22265</name>
</gene>
<keyword evidence="3" id="KW-1185">Reference proteome</keyword>
<evidence type="ECO:0000313" key="2">
    <source>
        <dbReference type="EMBL" id="QGY46286.1"/>
    </source>
</evidence>
<dbReference type="AlphaFoldDB" id="A0A6I6JTB7"/>
<dbReference type="EMBL" id="CP046401">
    <property type="protein sequence ID" value="QGY46286.1"/>
    <property type="molecule type" value="Genomic_DNA"/>
</dbReference>
<dbReference type="PROSITE" id="PS51257">
    <property type="entry name" value="PROKAR_LIPOPROTEIN"/>
    <property type="match status" value="1"/>
</dbReference>
<accession>A0A6I6JTB7</accession>
<dbReference type="Proteomes" id="UP000428260">
    <property type="component" value="Chromosome"/>
</dbReference>
<evidence type="ECO:0000256" key="1">
    <source>
        <dbReference type="SAM" id="SignalP"/>
    </source>
</evidence>
<protein>
    <submittedName>
        <fullName evidence="2">Cell surface protein</fullName>
    </submittedName>
</protein>
<dbReference type="SUPFAM" id="SSF49299">
    <property type="entry name" value="PKD domain"/>
    <property type="match status" value="1"/>
</dbReference>
<dbReference type="InterPro" id="IPR035986">
    <property type="entry name" value="PKD_dom_sf"/>
</dbReference>
<sequence>MKKIILALLLAAFWSSCKQEIPMVNLGIDDVYTVERMKKVILHPEFPGEYQWSMKNTNGQDSVVSTERDYIFVAEKPGNYSVKLNIIDSENPIEHSVQIVVWEEEVAYSRYVSQVFEYRPAPGQFVNTMPEYEDGDTEETMRKKAQESISGKNDVMVSLGGFGGYITFGFDHTVVNAKGKKDFKVRGNSFYAASNPNPDAPAEGGSCEPGIVLVSLDENDNGIPDDDWYELAGSEYYKPETKHDYEITYYKPDADKIATPQPNSPISDTTYIRWTDNLGQQGYMAKNVYHTQDYFPKWLDSDQLAFNGTILANNAVDESAGKNGSYYVLYAYDWGYVDNHPNEYEDKISFDIGWAVDGNGNPVHLPGVDFIRVYTGVNQQCGWLGETSTELARAEDLHIQDPTILPNP</sequence>
<proteinExistence type="predicted"/>
<evidence type="ECO:0000313" key="3">
    <source>
        <dbReference type="Proteomes" id="UP000428260"/>
    </source>
</evidence>
<dbReference type="KEGG" id="mcos:GM418_22265"/>
<feature type="signal peptide" evidence="1">
    <location>
        <begin position="1"/>
        <end position="18"/>
    </location>
</feature>
<reference evidence="2 3" key="1">
    <citation type="submission" date="2019-11" db="EMBL/GenBank/DDBJ databases">
        <authorList>
            <person name="Zheng R.K."/>
            <person name="Sun C.M."/>
        </authorList>
    </citation>
    <scope>NUCLEOTIDE SEQUENCE [LARGE SCALE GENOMIC DNA]</scope>
    <source>
        <strain evidence="2 3">WC007</strain>
    </source>
</reference>